<organism evidence="1 2">
    <name type="scientific">Peronospora effusa</name>
    <dbReference type="NCBI Taxonomy" id="542832"/>
    <lineage>
        <taxon>Eukaryota</taxon>
        <taxon>Sar</taxon>
        <taxon>Stramenopiles</taxon>
        <taxon>Oomycota</taxon>
        <taxon>Peronosporomycetes</taxon>
        <taxon>Peronosporales</taxon>
        <taxon>Peronosporaceae</taxon>
        <taxon>Peronospora</taxon>
    </lineage>
</organism>
<name>A0A3M6VD16_9STRA</name>
<gene>
    <name evidence="1" type="ORF">DD238_006910</name>
</gene>
<protein>
    <submittedName>
        <fullName evidence="1">Uncharacterized protein</fullName>
    </submittedName>
</protein>
<dbReference type="AlphaFoldDB" id="A0A3M6VD16"/>
<evidence type="ECO:0000313" key="2">
    <source>
        <dbReference type="Proteomes" id="UP000282087"/>
    </source>
</evidence>
<proteinExistence type="predicted"/>
<keyword evidence="2" id="KW-1185">Reference proteome</keyword>
<dbReference type="EMBL" id="QLLG01000339">
    <property type="protein sequence ID" value="RMX64093.1"/>
    <property type="molecule type" value="Genomic_DNA"/>
</dbReference>
<evidence type="ECO:0000313" key="1">
    <source>
        <dbReference type="EMBL" id="RMX64093.1"/>
    </source>
</evidence>
<sequence length="76" mass="8133">MGLISSSIVPFEKQYSLTTHSSTGNFHFASGGQIFVLFAHPSSIGIIACPKNRNPPGLVTPMNVVTMSHLLDNMGM</sequence>
<reference evidence="1 2" key="1">
    <citation type="submission" date="2018-06" db="EMBL/GenBank/DDBJ databases">
        <title>Comparative genomics of downy mildews reveals potential adaptations to biotrophy.</title>
        <authorList>
            <person name="Fletcher K."/>
            <person name="Klosterman S.J."/>
            <person name="Derevnina L."/>
            <person name="Martin F."/>
            <person name="Koike S."/>
            <person name="Reyes Chin-Wo S."/>
            <person name="Mou B."/>
            <person name="Michelmore R."/>
        </authorList>
    </citation>
    <scope>NUCLEOTIDE SEQUENCE [LARGE SCALE GENOMIC DNA]</scope>
    <source>
        <strain evidence="1 2">R14</strain>
    </source>
</reference>
<dbReference type="Proteomes" id="UP000282087">
    <property type="component" value="Unassembled WGS sequence"/>
</dbReference>
<accession>A0A3M6VD16</accession>
<comment type="caution">
    <text evidence="1">The sequence shown here is derived from an EMBL/GenBank/DDBJ whole genome shotgun (WGS) entry which is preliminary data.</text>
</comment>